<evidence type="ECO:0000256" key="1">
    <source>
        <dbReference type="SAM" id="SignalP"/>
    </source>
</evidence>
<accession>A0A0N5CKP8</accession>
<protein>
    <submittedName>
        <fullName evidence="4">Secreted protein</fullName>
    </submittedName>
</protein>
<organism evidence="4">
    <name type="scientific">Thelazia callipaeda</name>
    <name type="common">Oriental eyeworm</name>
    <name type="synonym">Parasitic nematode</name>
    <dbReference type="NCBI Taxonomy" id="103827"/>
    <lineage>
        <taxon>Eukaryota</taxon>
        <taxon>Metazoa</taxon>
        <taxon>Ecdysozoa</taxon>
        <taxon>Nematoda</taxon>
        <taxon>Chromadorea</taxon>
        <taxon>Rhabditida</taxon>
        <taxon>Spirurina</taxon>
        <taxon>Spiruromorpha</taxon>
        <taxon>Thelazioidea</taxon>
        <taxon>Thelaziidae</taxon>
        <taxon>Thelazia</taxon>
    </lineage>
</organism>
<dbReference type="EMBL" id="UYYF01000054">
    <property type="protein sequence ID" value="VDM95708.1"/>
    <property type="molecule type" value="Genomic_DNA"/>
</dbReference>
<gene>
    <name evidence="2" type="ORF">TCLT_LOCUS656</name>
</gene>
<sequence length="91" mass="10211">MIRKAVFVMDIIVILLAVAISRTEAQTTNNPFSTNTITVPKTFLEELRTKLREKNLLIEPDMTSKDDGGLLEMYNAVDTGHDNMDGIERAN</sequence>
<evidence type="ECO:0000313" key="2">
    <source>
        <dbReference type="EMBL" id="VDM95708.1"/>
    </source>
</evidence>
<proteinExistence type="predicted"/>
<reference evidence="4" key="1">
    <citation type="submission" date="2017-02" db="UniProtKB">
        <authorList>
            <consortium name="WormBaseParasite"/>
        </authorList>
    </citation>
    <scope>IDENTIFICATION</scope>
</reference>
<feature type="signal peptide" evidence="1">
    <location>
        <begin position="1"/>
        <end position="25"/>
    </location>
</feature>
<dbReference type="AlphaFoldDB" id="A0A0N5CKP8"/>
<reference evidence="2 3" key="2">
    <citation type="submission" date="2018-11" db="EMBL/GenBank/DDBJ databases">
        <authorList>
            <consortium name="Pathogen Informatics"/>
        </authorList>
    </citation>
    <scope>NUCLEOTIDE SEQUENCE [LARGE SCALE GENOMIC DNA]</scope>
</reference>
<feature type="chain" id="PRO_5043126282" evidence="1">
    <location>
        <begin position="26"/>
        <end position="91"/>
    </location>
</feature>
<keyword evidence="3" id="KW-1185">Reference proteome</keyword>
<dbReference type="Proteomes" id="UP000276776">
    <property type="component" value="Unassembled WGS sequence"/>
</dbReference>
<dbReference type="WBParaSite" id="TCLT_0000065501-mRNA-1">
    <property type="protein sequence ID" value="TCLT_0000065501-mRNA-1"/>
    <property type="gene ID" value="TCLT_0000065501"/>
</dbReference>
<evidence type="ECO:0000313" key="4">
    <source>
        <dbReference type="WBParaSite" id="TCLT_0000065501-mRNA-1"/>
    </source>
</evidence>
<name>A0A0N5CKP8_THECL</name>
<evidence type="ECO:0000313" key="3">
    <source>
        <dbReference type="Proteomes" id="UP000276776"/>
    </source>
</evidence>
<keyword evidence="1" id="KW-0732">Signal</keyword>